<feature type="region of interest" description="Disordered" evidence="2">
    <location>
        <begin position="521"/>
        <end position="557"/>
    </location>
</feature>
<evidence type="ECO:0000256" key="1">
    <source>
        <dbReference type="SAM" id="Coils"/>
    </source>
</evidence>
<keyword evidence="6" id="KW-1185">Reference proteome</keyword>
<dbReference type="PANTHER" id="PTHR14383:SF5">
    <property type="entry name" value="RUN DOMAIN-CONTAINING PROTEIN"/>
    <property type="match status" value="1"/>
</dbReference>
<evidence type="ECO:0000256" key="3">
    <source>
        <dbReference type="SAM" id="SignalP"/>
    </source>
</evidence>
<dbReference type="Pfam" id="PF25530">
    <property type="entry name" value="EF-hand_SWAP70_N"/>
    <property type="match status" value="1"/>
</dbReference>
<evidence type="ECO:0000256" key="2">
    <source>
        <dbReference type="SAM" id="MobiDB-lite"/>
    </source>
</evidence>
<dbReference type="Gene3D" id="2.30.29.30">
    <property type="entry name" value="Pleckstrin-homology domain (PH domain)/Phosphotyrosine-binding domain (PTB)"/>
    <property type="match status" value="1"/>
</dbReference>
<evidence type="ECO:0000313" key="6">
    <source>
        <dbReference type="Proteomes" id="UP001148838"/>
    </source>
</evidence>
<dbReference type="InterPro" id="IPR057837">
    <property type="entry name" value="PH_SWAP70"/>
</dbReference>
<dbReference type="SMART" id="SM00233">
    <property type="entry name" value="PH"/>
    <property type="match status" value="1"/>
</dbReference>
<accession>A0ABQ8ST11</accession>
<dbReference type="InterPro" id="IPR001849">
    <property type="entry name" value="PH_domain"/>
</dbReference>
<feature type="coiled-coil region" evidence="1">
    <location>
        <begin position="314"/>
        <end position="501"/>
    </location>
</feature>
<feature type="chain" id="PRO_5047245875" description="PH domain-containing protein" evidence="3">
    <location>
        <begin position="17"/>
        <end position="557"/>
    </location>
</feature>
<feature type="domain" description="PH" evidence="4">
    <location>
        <begin position="210"/>
        <end position="307"/>
    </location>
</feature>
<dbReference type="CDD" id="cd13273">
    <property type="entry name" value="PH_SWAP-70"/>
    <property type="match status" value="1"/>
</dbReference>
<keyword evidence="1" id="KW-0175">Coiled coil</keyword>
<feature type="signal peptide" evidence="3">
    <location>
        <begin position="1"/>
        <end position="16"/>
    </location>
</feature>
<dbReference type="EMBL" id="JAJSOF020000021">
    <property type="protein sequence ID" value="KAJ4436911.1"/>
    <property type="molecule type" value="Genomic_DNA"/>
</dbReference>
<reference evidence="5 6" key="1">
    <citation type="journal article" date="2022" name="Allergy">
        <title>Genome assembly and annotation of Periplaneta americana reveal a comprehensive cockroach allergen profile.</title>
        <authorList>
            <person name="Wang L."/>
            <person name="Xiong Q."/>
            <person name="Saelim N."/>
            <person name="Wang L."/>
            <person name="Nong W."/>
            <person name="Wan A.T."/>
            <person name="Shi M."/>
            <person name="Liu X."/>
            <person name="Cao Q."/>
            <person name="Hui J.H.L."/>
            <person name="Sookrung N."/>
            <person name="Leung T.F."/>
            <person name="Tungtrongchitr A."/>
            <person name="Tsui S.K.W."/>
        </authorList>
    </citation>
    <scope>NUCLEOTIDE SEQUENCE [LARGE SCALE GENOMIC DNA]</scope>
    <source>
        <strain evidence="5">PWHHKU_190912</strain>
    </source>
</reference>
<dbReference type="InterPro" id="IPR057836">
    <property type="entry name" value="EF-hand_SWAP70_N"/>
</dbReference>
<protein>
    <recommendedName>
        <fullName evidence="4">PH domain-containing protein</fullName>
    </recommendedName>
</protein>
<proteinExistence type="predicted"/>
<evidence type="ECO:0000259" key="4">
    <source>
        <dbReference type="PROSITE" id="PS50003"/>
    </source>
</evidence>
<dbReference type="SUPFAM" id="SSF50729">
    <property type="entry name" value="PH domain-like"/>
    <property type="match status" value="1"/>
</dbReference>
<dbReference type="InterPro" id="IPR011993">
    <property type="entry name" value="PH-like_dom_sf"/>
</dbReference>
<organism evidence="5 6">
    <name type="scientific">Periplaneta americana</name>
    <name type="common">American cockroach</name>
    <name type="synonym">Blatta americana</name>
    <dbReference type="NCBI Taxonomy" id="6978"/>
    <lineage>
        <taxon>Eukaryota</taxon>
        <taxon>Metazoa</taxon>
        <taxon>Ecdysozoa</taxon>
        <taxon>Arthropoda</taxon>
        <taxon>Hexapoda</taxon>
        <taxon>Insecta</taxon>
        <taxon>Pterygota</taxon>
        <taxon>Neoptera</taxon>
        <taxon>Polyneoptera</taxon>
        <taxon>Dictyoptera</taxon>
        <taxon>Blattodea</taxon>
        <taxon>Blattoidea</taxon>
        <taxon>Blattidae</taxon>
        <taxon>Blattinae</taxon>
        <taxon>Periplaneta</taxon>
    </lineage>
</organism>
<sequence length="557" mass="64699">VAVGIILFLLILQVLTANIGTLLDLYGVEKGLEHFRSTADLNFEHFKYYLQKEVFSSLPDTTLSLSALRELEEKIDEVCWLVCRKRYLEQREKPVFKDHCVYKLFRIFCLLAELVPDDSNDVQDCFQVLLHISEVSTVASQLSTALGMAENDTSLSGLESLAGMASAFRFSTFLALLETKCTGGVLDGSSVEQDGIEEAVTDLYHTYLYDVIKKGPLLKRGYLLPTLREYWFVLQPTELTYYKAQDEREQSGSIVLNAHCRVDACPSTGRDKVQKFILHTGERTFELAALDHCSRLQWLSALQTAVSHSSGTGYQRLLARRRQQQRDVAETNRRSEEIRRHSSHLLDMEQTRAQLQAEKMARVAAESQARALEAVHREEERKLQELEDVRTRLERLLEEETQAKRDEEIVRNLQARVLREEWEKREELEQLQEEQRTLLEQEREKRREFETRQREKESQLLDAQERLRQLEEERLQLDKELNSAREKISLSEKSKEVLEAQLRVMAPQVRESDRVRRALSFMPSTKERPSLVSLRSHSLRRPTQDHGQMTDDSDLMK</sequence>
<keyword evidence="3" id="KW-0732">Signal</keyword>
<feature type="non-terminal residue" evidence="5">
    <location>
        <position position="1"/>
    </location>
</feature>
<dbReference type="PANTHER" id="PTHR14383">
    <property type="entry name" value="SWAP-70 RECOMBINASE"/>
    <property type="match status" value="1"/>
</dbReference>
<dbReference type="Proteomes" id="UP001148838">
    <property type="component" value="Unassembled WGS sequence"/>
</dbReference>
<name>A0ABQ8ST11_PERAM</name>
<gene>
    <name evidence="5" type="ORF">ANN_17043</name>
</gene>
<evidence type="ECO:0000313" key="5">
    <source>
        <dbReference type="EMBL" id="KAJ4436911.1"/>
    </source>
</evidence>
<dbReference type="Pfam" id="PF00169">
    <property type="entry name" value="PH"/>
    <property type="match status" value="1"/>
</dbReference>
<comment type="caution">
    <text evidence="5">The sequence shown here is derived from an EMBL/GenBank/DDBJ whole genome shotgun (WGS) entry which is preliminary data.</text>
</comment>
<dbReference type="PROSITE" id="PS50003">
    <property type="entry name" value="PH_DOMAIN"/>
    <property type="match status" value="1"/>
</dbReference>